<keyword evidence="1" id="KW-0805">Transcription regulation</keyword>
<dbReference type="Pfam" id="PF12840">
    <property type="entry name" value="HTH_20"/>
    <property type="match status" value="1"/>
</dbReference>
<dbReference type="AlphaFoldDB" id="A0A0B7P0U4"/>
<evidence type="ECO:0000313" key="5">
    <source>
        <dbReference type="EMBL" id="CEP27192.1"/>
    </source>
</evidence>
<dbReference type="CDD" id="cd00090">
    <property type="entry name" value="HTH_ARSR"/>
    <property type="match status" value="1"/>
</dbReference>
<dbReference type="SMART" id="SM00418">
    <property type="entry name" value="HTH_ARSR"/>
    <property type="match status" value="1"/>
</dbReference>
<dbReference type="InterPro" id="IPR011991">
    <property type="entry name" value="ArsR-like_HTH"/>
</dbReference>
<reference evidence="5" key="1">
    <citation type="submission" date="2014-08" db="EMBL/GenBank/DDBJ databases">
        <authorList>
            <person name="Falentin Helene"/>
        </authorList>
    </citation>
    <scope>NUCLEOTIDE SEQUENCE</scope>
</reference>
<feature type="domain" description="HTH arsR-type" evidence="4">
    <location>
        <begin position="42"/>
        <end position="134"/>
    </location>
</feature>
<dbReference type="SUPFAM" id="SSF46785">
    <property type="entry name" value="Winged helix' DNA-binding domain"/>
    <property type="match status" value="1"/>
</dbReference>
<keyword evidence="3" id="KW-0804">Transcription</keyword>
<proteinExistence type="predicted"/>
<keyword evidence="2" id="KW-0238">DNA-binding</keyword>
<dbReference type="PROSITE" id="PS50987">
    <property type="entry name" value="HTH_ARSR_2"/>
    <property type="match status" value="1"/>
</dbReference>
<gene>
    <name evidence="5" type="primary">arsR5</name>
    <name evidence="5" type="ORF">PFCIRM138_00125</name>
</gene>
<organism evidence="5">
    <name type="scientific">Propionibacterium freudenreichii subsp. freudenreichii</name>
    <dbReference type="NCBI Taxonomy" id="66712"/>
    <lineage>
        <taxon>Bacteria</taxon>
        <taxon>Bacillati</taxon>
        <taxon>Actinomycetota</taxon>
        <taxon>Actinomycetes</taxon>
        <taxon>Propionibacteriales</taxon>
        <taxon>Propionibacteriaceae</taxon>
        <taxon>Propionibacterium</taxon>
    </lineage>
</organism>
<dbReference type="Gene3D" id="1.10.10.10">
    <property type="entry name" value="Winged helix-like DNA-binding domain superfamily/Winged helix DNA-binding domain"/>
    <property type="match status" value="1"/>
</dbReference>
<evidence type="ECO:0000256" key="1">
    <source>
        <dbReference type="ARBA" id="ARBA00023015"/>
    </source>
</evidence>
<evidence type="ECO:0000256" key="3">
    <source>
        <dbReference type="ARBA" id="ARBA00023163"/>
    </source>
</evidence>
<dbReference type="InterPro" id="IPR036388">
    <property type="entry name" value="WH-like_DNA-bd_sf"/>
</dbReference>
<name>A0A0B7P0U4_PROFF</name>
<accession>A0A0B7P0U4</accession>
<dbReference type="PANTHER" id="PTHR33154:SF25">
    <property type="entry name" value="LMO0101 PROTEIN"/>
    <property type="match status" value="1"/>
</dbReference>
<evidence type="ECO:0000256" key="2">
    <source>
        <dbReference type="ARBA" id="ARBA00023125"/>
    </source>
</evidence>
<dbReference type="PRINTS" id="PR00778">
    <property type="entry name" value="HTHARSR"/>
</dbReference>
<dbReference type="GO" id="GO:0003677">
    <property type="term" value="F:DNA binding"/>
    <property type="evidence" value="ECO:0007669"/>
    <property type="project" value="UniProtKB-KW"/>
</dbReference>
<sequence length="134" mass="15149">MKRCADQSYALLFVSGEGLEGSSTESVYDSRMTVELMGGSSSTDMEDEARVKVFKALSDPIRLQIIRYLNQVHRGVTCGEIGGVVDISKSAGSYHFKVLREARLTITRKESREKYVSLNYETLDKYLTRFFDTL</sequence>
<evidence type="ECO:0000259" key="4">
    <source>
        <dbReference type="PROSITE" id="PS50987"/>
    </source>
</evidence>
<dbReference type="InterPro" id="IPR001845">
    <property type="entry name" value="HTH_ArsR_DNA-bd_dom"/>
</dbReference>
<dbReference type="InterPro" id="IPR051081">
    <property type="entry name" value="HTH_MetalResp_TranReg"/>
</dbReference>
<dbReference type="PANTHER" id="PTHR33154">
    <property type="entry name" value="TRANSCRIPTIONAL REGULATOR, ARSR FAMILY"/>
    <property type="match status" value="1"/>
</dbReference>
<dbReference type="GO" id="GO:0003700">
    <property type="term" value="F:DNA-binding transcription factor activity"/>
    <property type="evidence" value="ECO:0007669"/>
    <property type="project" value="InterPro"/>
</dbReference>
<dbReference type="InterPro" id="IPR036390">
    <property type="entry name" value="WH_DNA-bd_sf"/>
</dbReference>
<dbReference type="NCBIfam" id="NF033788">
    <property type="entry name" value="HTH_metalloreg"/>
    <property type="match status" value="1"/>
</dbReference>
<protein>
    <submittedName>
        <fullName evidence="5">Transcriptional regulator</fullName>
    </submittedName>
</protein>
<dbReference type="EMBL" id="LM676429">
    <property type="protein sequence ID" value="CEP27192.1"/>
    <property type="molecule type" value="Genomic_DNA"/>
</dbReference>